<keyword evidence="1" id="KW-0812">Transmembrane</keyword>
<gene>
    <name evidence="2" type="ORF">DB30_01061</name>
</gene>
<comment type="caution">
    <text evidence="2">The sequence shown here is derived from an EMBL/GenBank/DDBJ whole genome shotgun (WGS) entry which is preliminary data.</text>
</comment>
<proteinExistence type="predicted"/>
<protein>
    <submittedName>
        <fullName evidence="2">Uncharacterized protein</fullName>
    </submittedName>
</protein>
<name>A0A0C1ZNU9_9BACT</name>
<dbReference type="Proteomes" id="UP000031599">
    <property type="component" value="Unassembled WGS sequence"/>
</dbReference>
<accession>A0A0C1ZNU9</accession>
<evidence type="ECO:0000313" key="2">
    <source>
        <dbReference type="EMBL" id="KIG12703.1"/>
    </source>
</evidence>
<evidence type="ECO:0000256" key="1">
    <source>
        <dbReference type="SAM" id="Phobius"/>
    </source>
</evidence>
<dbReference type="RefSeq" id="WP_153258446.1">
    <property type="nucleotide sequence ID" value="NZ_JMCC02000120.1"/>
</dbReference>
<organism evidence="2 3">
    <name type="scientific">Enhygromyxa salina</name>
    <dbReference type="NCBI Taxonomy" id="215803"/>
    <lineage>
        <taxon>Bacteria</taxon>
        <taxon>Pseudomonadati</taxon>
        <taxon>Myxococcota</taxon>
        <taxon>Polyangia</taxon>
        <taxon>Nannocystales</taxon>
        <taxon>Nannocystaceae</taxon>
        <taxon>Enhygromyxa</taxon>
    </lineage>
</organism>
<sequence>MSTPKQEDHHEIPSLSSMAYLAVFLAVSLLGLVLFLQLKFGTPVP</sequence>
<evidence type="ECO:0000313" key="3">
    <source>
        <dbReference type="Proteomes" id="UP000031599"/>
    </source>
</evidence>
<feature type="transmembrane region" description="Helical" evidence="1">
    <location>
        <begin position="20"/>
        <end position="38"/>
    </location>
</feature>
<keyword evidence="1" id="KW-0472">Membrane</keyword>
<keyword evidence="1" id="KW-1133">Transmembrane helix</keyword>
<dbReference type="AlphaFoldDB" id="A0A0C1ZNU9"/>
<reference evidence="2 3" key="1">
    <citation type="submission" date="2014-12" db="EMBL/GenBank/DDBJ databases">
        <title>Genome assembly of Enhygromyxa salina DSM 15201.</title>
        <authorList>
            <person name="Sharma G."/>
            <person name="Subramanian S."/>
        </authorList>
    </citation>
    <scope>NUCLEOTIDE SEQUENCE [LARGE SCALE GENOMIC DNA]</scope>
    <source>
        <strain evidence="2 3">DSM 15201</strain>
    </source>
</reference>
<dbReference type="EMBL" id="JMCC02000120">
    <property type="protein sequence ID" value="KIG12703.1"/>
    <property type="molecule type" value="Genomic_DNA"/>
</dbReference>